<comment type="caution">
    <text evidence="2">The sequence shown here is derived from an EMBL/GenBank/DDBJ whole genome shotgun (WGS) entry which is preliminary data.</text>
</comment>
<proteinExistence type="predicted"/>
<gene>
    <name evidence="2" type="ORF">HTZ77_27105</name>
</gene>
<feature type="transmembrane region" description="Helical" evidence="1">
    <location>
        <begin position="255"/>
        <end position="278"/>
    </location>
</feature>
<dbReference type="RefSeq" id="WP_175592493.1">
    <property type="nucleotide sequence ID" value="NZ_JABWGN010000010.1"/>
</dbReference>
<accession>A0A7Y6M5W9</accession>
<feature type="transmembrane region" description="Helical" evidence="1">
    <location>
        <begin position="140"/>
        <end position="157"/>
    </location>
</feature>
<feature type="transmembrane region" description="Helical" evidence="1">
    <location>
        <begin position="203"/>
        <end position="221"/>
    </location>
</feature>
<organism evidence="2 3">
    <name type="scientific">Nonomuraea montanisoli</name>
    <dbReference type="NCBI Taxonomy" id="2741721"/>
    <lineage>
        <taxon>Bacteria</taxon>
        <taxon>Bacillati</taxon>
        <taxon>Actinomycetota</taxon>
        <taxon>Actinomycetes</taxon>
        <taxon>Streptosporangiales</taxon>
        <taxon>Streptosporangiaceae</taxon>
        <taxon>Nonomuraea</taxon>
    </lineage>
</organism>
<keyword evidence="1" id="KW-1133">Transmembrane helix</keyword>
<feature type="transmembrane region" description="Helical" evidence="1">
    <location>
        <begin position="284"/>
        <end position="305"/>
    </location>
</feature>
<keyword evidence="3" id="KW-1185">Reference proteome</keyword>
<reference evidence="2 3" key="1">
    <citation type="submission" date="2020-06" db="EMBL/GenBank/DDBJ databases">
        <title>Nonomuraea sp. SMC257, a novel actinomycete isolated from soil.</title>
        <authorList>
            <person name="Chanama M."/>
        </authorList>
    </citation>
    <scope>NUCLEOTIDE SEQUENCE [LARGE SCALE GENOMIC DNA]</scope>
    <source>
        <strain evidence="2 3">SMC257</strain>
    </source>
</reference>
<dbReference type="EMBL" id="JABWGN010000010">
    <property type="protein sequence ID" value="NUW35071.1"/>
    <property type="molecule type" value="Genomic_DNA"/>
</dbReference>
<feature type="transmembrane region" description="Helical" evidence="1">
    <location>
        <begin position="169"/>
        <end position="191"/>
    </location>
</feature>
<evidence type="ECO:0000313" key="3">
    <source>
        <dbReference type="Proteomes" id="UP000586042"/>
    </source>
</evidence>
<name>A0A7Y6M5W9_9ACTN</name>
<keyword evidence="1" id="KW-0472">Membrane</keyword>
<dbReference type="Proteomes" id="UP000586042">
    <property type="component" value="Unassembled WGS sequence"/>
</dbReference>
<sequence>MSELERRYRRLLRLYPRDHRARHEEEMLGVLMETAEPGRRRPHPRDVTDLLIGAAALRLRRPISRQSLLWWRDAARVAAALGPLALIALRLPGVIHQIELHVGTGPAMPLGPGRLIEQLLGLSLSIATWVLAWRGRRWTAAVLAWAWTIWLCADMIIPGSGHWSFSETLPVVLALLPYLTVAVLLTGTAHPQRGVRLVGGRRILSWYAVALVATTAMRVRLAVDVSWLALEVVALGLTAIICGMAARSPLGRRSVALLTPVLLPVVLMFVLPWVLWSASHDDMIQAIVMVGAALAAFVITAWVTGQRKAATAPPREAAHP</sequence>
<dbReference type="AlphaFoldDB" id="A0A7Y6M5W9"/>
<evidence type="ECO:0000313" key="2">
    <source>
        <dbReference type="EMBL" id="NUW35071.1"/>
    </source>
</evidence>
<feature type="transmembrane region" description="Helical" evidence="1">
    <location>
        <begin position="227"/>
        <end position="246"/>
    </location>
</feature>
<protein>
    <submittedName>
        <fullName evidence="2">Uncharacterized protein</fullName>
    </submittedName>
</protein>
<keyword evidence="1" id="KW-0812">Transmembrane</keyword>
<evidence type="ECO:0000256" key="1">
    <source>
        <dbReference type="SAM" id="Phobius"/>
    </source>
</evidence>